<feature type="compositionally biased region" description="Low complexity" evidence="10">
    <location>
        <begin position="79"/>
        <end position="113"/>
    </location>
</feature>
<feature type="region of interest" description="Disordered" evidence="10">
    <location>
        <begin position="1"/>
        <end position="275"/>
    </location>
</feature>
<feature type="compositionally biased region" description="Low complexity" evidence="10">
    <location>
        <begin position="238"/>
        <end position="275"/>
    </location>
</feature>
<evidence type="ECO:0000256" key="3">
    <source>
        <dbReference type="ARBA" id="ARBA00022490"/>
    </source>
</evidence>
<dbReference type="GO" id="GO:0005739">
    <property type="term" value="C:mitochondrion"/>
    <property type="evidence" value="ECO:0007669"/>
    <property type="project" value="UniProtKB-SubCell"/>
</dbReference>
<dbReference type="AlphaFoldDB" id="A0A8J5ZX90"/>
<dbReference type="Gene3D" id="4.10.80.100">
    <property type="match status" value="1"/>
</dbReference>
<dbReference type="GO" id="GO:0051287">
    <property type="term" value="F:NAD binding"/>
    <property type="evidence" value="ECO:0007669"/>
    <property type="project" value="TreeGrafter"/>
</dbReference>
<evidence type="ECO:0000256" key="5">
    <source>
        <dbReference type="ARBA" id="ARBA00023128"/>
    </source>
</evidence>
<evidence type="ECO:0000256" key="6">
    <source>
        <dbReference type="ARBA" id="ARBA00023242"/>
    </source>
</evidence>
<name>A0A8J5ZX90_GALPY</name>
<evidence type="ECO:0000256" key="9">
    <source>
        <dbReference type="RuleBase" id="RU368106"/>
    </source>
</evidence>
<comment type="similarity">
    <text evidence="2 9">Belongs to the Nudix hydrolase family.</text>
</comment>
<dbReference type="PANTHER" id="PTHR13994">
    <property type="entry name" value="NUDIX HYDROLASE RELATED"/>
    <property type="match status" value="1"/>
</dbReference>
<keyword evidence="5 9" id="KW-0496">Mitochondrion</keyword>
<evidence type="ECO:0000256" key="4">
    <source>
        <dbReference type="ARBA" id="ARBA00022801"/>
    </source>
</evidence>
<comment type="caution">
    <text evidence="12">The sequence shown here is derived from an EMBL/GenBank/DDBJ whole genome shotgun (WGS) entry which is preliminary data.</text>
</comment>
<dbReference type="PROSITE" id="PS51462">
    <property type="entry name" value="NUDIX"/>
    <property type="match status" value="1"/>
</dbReference>
<evidence type="ECO:0000256" key="10">
    <source>
        <dbReference type="SAM" id="MobiDB-lite"/>
    </source>
</evidence>
<dbReference type="SUPFAM" id="SSF55811">
    <property type="entry name" value="Nudix"/>
    <property type="match status" value="1"/>
</dbReference>
<evidence type="ECO:0000256" key="8">
    <source>
        <dbReference type="ARBA" id="ARBA00068898"/>
    </source>
</evidence>
<dbReference type="EMBL" id="JAGFMF010011852">
    <property type="protein sequence ID" value="KAG8511226.1"/>
    <property type="molecule type" value="Genomic_DNA"/>
</dbReference>
<dbReference type="InterPro" id="IPR003293">
    <property type="entry name" value="Nudix_hydrolase6-like"/>
</dbReference>
<dbReference type="Proteomes" id="UP000700334">
    <property type="component" value="Unassembled WGS sequence"/>
</dbReference>
<dbReference type="CDD" id="cd04670">
    <property type="entry name" value="NUDIX_ASFGF2_Nudt6"/>
    <property type="match status" value="1"/>
</dbReference>
<feature type="compositionally biased region" description="Pro residues" evidence="10">
    <location>
        <begin position="225"/>
        <end position="237"/>
    </location>
</feature>
<reference evidence="12" key="1">
    <citation type="journal article" date="2021" name="Evol. Appl.">
        <title>The genome of the Pyrenean desman and the effects of bottlenecks and inbreeding on the genomic landscape of an endangered species.</title>
        <authorList>
            <person name="Escoda L."/>
            <person name="Castresana J."/>
        </authorList>
    </citation>
    <scope>NUCLEOTIDE SEQUENCE</scope>
    <source>
        <strain evidence="12">IBE-C5619</strain>
    </source>
</reference>
<dbReference type="GO" id="GO:0047631">
    <property type="term" value="F:ADP-ribose diphosphatase activity"/>
    <property type="evidence" value="ECO:0007669"/>
    <property type="project" value="TreeGrafter"/>
</dbReference>
<keyword evidence="4 9" id="KW-0378">Hydrolase</keyword>
<keyword evidence="3 9" id="KW-0963">Cytoplasm</keyword>
<accession>A0A8J5ZX90</accession>
<comment type="subunit">
    <text evidence="9">Monomer and homodimer.</text>
</comment>
<dbReference type="InterPro" id="IPR040618">
    <property type="entry name" value="Pre-Nudix"/>
</dbReference>
<dbReference type="PROSITE" id="PS00893">
    <property type="entry name" value="NUDIX_BOX"/>
    <property type="match status" value="1"/>
</dbReference>
<dbReference type="PANTHER" id="PTHR13994:SF46">
    <property type="entry name" value="NUCLEOSIDE DIPHOSPHATE-LINKED MOIETY X MOTIF 6"/>
    <property type="match status" value="1"/>
</dbReference>
<dbReference type="Pfam" id="PF00293">
    <property type="entry name" value="NUDIX"/>
    <property type="match status" value="1"/>
</dbReference>
<dbReference type="Pfam" id="PF18290">
    <property type="entry name" value="Nudix_hydro"/>
    <property type="match status" value="1"/>
</dbReference>
<dbReference type="InterPro" id="IPR020084">
    <property type="entry name" value="NUDIX_hydrolase_CS"/>
</dbReference>
<evidence type="ECO:0000256" key="2">
    <source>
        <dbReference type="ARBA" id="ARBA00005582"/>
    </source>
</evidence>
<dbReference type="OrthoDB" id="447842at2759"/>
<comment type="function">
    <text evidence="7 9">May contribute to the regulation of cell proliferation.</text>
</comment>
<keyword evidence="6 9" id="KW-0539">Nucleus</keyword>
<dbReference type="GO" id="GO:0005634">
    <property type="term" value="C:nucleus"/>
    <property type="evidence" value="ECO:0007669"/>
    <property type="project" value="UniProtKB-SubCell"/>
</dbReference>
<evidence type="ECO:0000259" key="11">
    <source>
        <dbReference type="PROSITE" id="PS51462"/>
    </source>
</evidence>
<feature type="region of interest" description="Disordered" evidence="10">
    <location>
        <begin position="721"/>
        <end position="755"/>
    </location>
</feature>
<dbReference type="InterPro" id="IPR000086">
    <property type="entry name" value="NUDIX_hydrolase_dom"/>
</dbReference>
<dbReference type="FunFam" id="3.90.79.10:FF:000027">
    <property type="entry name" value="nucleoside diphosphate-linked moiety X motif 6"/>
    <property type="match status" value="1"/>
</dbReference>
<feature type="compositionally biased region" description="Basic residues" evidence="10">
    <location>
        <begin position="1"/>
        <end position="13"/>
    </location>
</feature>
<comment type="subcellular location">
    <subcellularLocation>
        <location evidence="9">Cytoplasm</location>
    </subcellularLocation>
    <subcellularLocation>
        <location evidence="1 9">Nucleus</location>
    </subcellularLocation>
    <subcellularLocation>
        <location evidence="9">Mitochondrion</location>
    </subcellularLocation>
</comment>
<protein>
    <recommendedName>
        <fullName evidence="8 9">Nucleoside diphosphate-linked moiety X motif 6</fullName>
        <shortName evidence="9">Nudix motif 6</shortName>
        <ecNumber evidence="9">3.6.1.-</ecNumber>
    </recommendedName>
</protein>
<feature type="compositionally biased region" description="Basic and acidic residues" evidence="10">
    <location>
        <begin position="743"/>
        <end position="755"/>
    </location>
</feature>
<dbReference type="PRINTS" id="PR01356">
    <property type="entry name" value="GFGPROTEIN"/>
</dbReference>
<dbReference type="Gene3D" id="3.40.630.30">
    <property type="match status" value="1"/>
</dbReference>
<feature type="domain" description="Nudix hydrolase" evidence="11">
    <location>
        <begin position="551"/>
        <end position="683"/>
    </location>
</feature>
<evidence type="ECO:0000256" key="1">
    <source>
        <dbReference type="ARBA" id="ARBA00004123"/>
    </source>
</evidence>
<gene>
    <name evidence="12" type="ORF">J0S82_013793</name>
</gene>
<evidence type="ECO:0000313" key="12">
    <source>
        <dbReference type="EMBL" id="KAG8511226.1"/>
    </source>
</evidence>
<sequence>SAARARTPRRRERAPRPPAGASAPVTRGREAGAERPAPSARSGAERLPDGPPRAGGAELRFPVSSRTRPSQRAGAPGHTAGPGRTPRGAPPTGSAAPASGRGSGRPRWAWGGRVAASGPGLAPRNGSSSRLPPPPPPLAGPARTVRSPQPARRSPARSGPTRGRGAASRQPGVRARTSRRQRPPVRVTSGRAPGSASPQARAPRVGLASARARAAAPGPRHLRPVTPPQAPARPPQAAPHAPFSRKPVTASVSAPAPGSAPRAVGPAEDGAAEGEGFSAPRAARFRFFFEDMAQAGVPPPAGSTCATRRKTSGAEIKAHAWRGGALGAVLPHVTCPAPEAEAAGSTRAMAPLGGGGLRAALARAFPAQLWAGHRRAAGGACAPSAPDELRGEPDRFGAVWVRLGAQAGLDAEAFERGLRGKCGGAGRSLQGAGPGAGPNWTRGGAMVGGRTGPGAEGRACYRLRGGARAGLGRAGPAARGRPGLSPCLAAAVRRWRAQGRTAVWLHVPIAQSGCIVPAAALGFRFHHAEAAASLLSLWLRDEPCRLPGFATHQVGVAGAVFDENTKKILVVQDRDKVKSMWKFPGGLSEPGENIGDTAVREVFEETGVRAEFRSLLSLRQQHHSPGAFGKSDLFVVCRLEPRSRAIRLCTHECARGAWMDLGRLARTARTTALTSRVARLLLYGHQAGFDKVDLPMEQLPAVHPGLSYQLYHRALPASYRAAPGDPRTLDTARPEGAAPRQDGGARGRGSDFGRV</sequence>
<keyword evidence="13" id="KW-1185">Reference proteome</keyword>
<dbReference type="Gene3D" id="3.90.79.10">
    <property type="entry name" value="Nucleoside Triphosphate Pyrophosphohydrolase"/>
    <property type="match status" value="1"/>
</dbReference>
<dbReference type="EC" id="3.6.1.-" evidence="9"/>
<feature type="compositionally biased region" description="Low complexity" evidence="10">
    <location>
        <begin position="140"/>
        <end position="169"/>
    </location>
</feature>
<organism evidence="12 13">
    <name type="scientific">Galemys pyrenaicus</name>
    <name type="common">Iberian desman</name>
    <name type="synonym">Pyrenean desman</name>
    <dbReference type="NCBI Taxonomy" id="202257"/>
    <lineage>
        <taxon>Eukaryota</taxon>
        <taxon>Metazoa</taxon>
        <taxon>Chordata</taxon>
        <taxon>Craniata</taxon>
        <taxon>Vertebrata</taxon>
        <taxon>Euteleostomi</taxon>
        <taxon>Mammalia</taxon>
        <taxon>Eutheria</taxon>
        <taxon>Laurasiatheria</taxon>
        <taxon>Eulipotyphla</taxon>
        <taxon>Talpidae</taxon>
        <taxon>Galemys</taxon>
    </lineage>
</organism>
<proteinExistence type="inferred from homology"/>
<evidence type="ECO:0000313" key="13">
    <source>
        <dbReference type="Proteomes" id="UP000700334"/>
    </source>
</evidence>
<evidence type="ECO:0000256" key="7">
    <source>
        <dbReference type="ARBA" id="ARBA00057091"/>
    </source>
</evidence>
<dbReference type="InterPro" id="IPR015797">
    <property type="entry name" value="NUDIX_hydrolase-like_dom_sf"/>
</dbReference>
<dbReference type="GO" id="GO:0035529">
    <property type="term" value="F:NADH pyrophosphatase activity"/>
    <property type="evidence" value="ECO:0007669"/>
    <property type="project" value="TreeGrafter"/>
</dbReference>
<feature type="non-terminal residue" evidence="12">
    <location>
        <position position="755"/>
    </location>
</feature>